<dbReference type="SUPFAM" id="SSF102705">
    <property type="entry name" value="NIF3 (NGG1p interacting factor 3)-like"/>
    <property type="match status" value="1"/>
</dbReference>
<dbReference type="Proteomes" id="UP000051451">
    <property type="component" value="Unassembled WGS sequence"/>
</dbReference>
<dbReference type="RefSeq" id="WP_057872749.1">
    <property type="nucleotide sequence ID" value="NZ_AZGB01000030.1"/>
</dbReference>
<evidence type="ECO:0000313" key="6">
    <source>
        <dbReference type="Proteomes" id="UP000051451"/>
    </source>
</evidence>
<dbReference type="GO" id="GO:0046872">
    <property type="term" value="F:metal ion binding"/>
    <property type="evidence" value="ECO:0007669"/>
    <property type="project" value="UniProtKB-KW"/>
</dbReference>
<feature type="binding site" evidence="4">
    <location>
        <position position="69"/>
    </location>
    <ligand>
        <name>a divalent metal cation</name>
        <dbReference type="ChEBI" id="CHEBI:60240"/>
        <label>1</label>
    </ligand>
</feature>
<dbReference type="GeneID" id="98320063"/>
<evidence type="ECO:0000256" key="1">
    <source>
        <dbReference type="ARBA" id="ARBA00006964"/>
    </source>
</evidence>
<evidence type="ECO:0000313" key="5">
    <source>
        <dbReference type="EMBL" id="KRM04009.1"/>
    </source>
</evidence>
<keyword evidence="6" id="KW-1185">Reference proteome</keyword>
<comment type="caution">
    <text evidence="5">The sequence shown here is derived from an EMBL/GenBank/DDBJ whole genome shotgun (WGS) entry which is preliminary data.</text>
</comment>
<gene>
    <name evidence="5" type="ORF">FC89_GL002412</name>
</gene>
<evidence type="ECO:0000256" key="2">
    <source>
        <dbReference type="ARBA" id="ARBA00011643"/>
    </source>
</evidence>
<dbReference type="OrthoDB" id="1116574at2"/>
<reference evidence="5 6" key="1">
    <citation type="journal article" date="2015" name="Genome Announc.">
        <title>Expanding the biotechnology potential of lactobacilli through comparative genomics of 213 strains and associated genera.</title>
        <authorList>
            <person name="Sun Z."/>
            <person name="Harris H.M."/>
            <person name="McCann A."/>
            <person name="Guo C."/>
            <person name="Argimon S."/>
            <person name="Zhang W."/>
            <person name="Yang X."/>
            <person name="Jeffery I.B."/>
            <person name="Cooney J.C."/>
            <person name="Kagawa T.F."/>
            <person name="Liu W."/>
            <person name="Song Y."/>
            <person name="Salvetti E."/>
            <person name="Wrobel A."/>
            <person name="Rasinkangas P."/>
            <person name="Parkhill J."/>
            <person name="Rea M.C."/>
            <person name="O'Sullivan O."/>
            <person name="Ritari J."/>
            <person name="Douillard F.P."/>
            <person name="Paul Ross R."/>
            <person name="Yang R."/>
            <person name="Briner A.E."/>
            <person name="Felis G.E."/>
            <person name="de Vos W.M."/>
            <person name="Barrangou R."/>
            <person name="Klaenhammer T.R."/>
            <person name="Caufield P.W."/>
            <person name="Cui Y."/>
            <person name="Zhang H."/>
            <person name="O'Toole P.W."/>
        </authorList>
    </citation>
    <scope>NUCLEOTIDE SEQUENCE [LARGE SCALE GENOMIC DNA]</scope>
    <source>
        <strain evidence="5 6">DSM 18630</strain>
    </source>
</reference>
<dbReference type="Pfam" id="PF01784">
    <property type="entry name" value="DUF34_NIF3"/>
    <property type="match status" value="1"/>
</dbReference>
<dbReference type="STRING" id="1423750.FC89_GL002412"/>
<accession>A0A0R1VM28</accession>
<dbReference type="AlphaFoldDB" id="A0A0R1VM28"/>
<dbReference type="InterPro" id="IPR036069">
    <property type="entry name" value="DUF34/NIF3_sf"/>
</dbReference>
<evidence type="ECO:0000256" key="3">
    <source>
        <dbReference type="ARBA" id="ARBA00022112"/>
    </source>
</evidence>
<dbReference type="InterPro" id="IPR002678">
    <property type="entry name" value="DUF34/NIF3"/>
</dbReference>
<name>A0A0R1VM28_9LACO</name>
<protein>
    <recommendedName>
        <fullName evidence="3">GTP cyclohydrolase 1 type 2 homolog</fullName>
    </recommendedName>
</protein>
<sequence>MKIAEVVSKIKNYYKGVLNGEPISEDKTRDKILYGKTDIECTGIVTTTWATTDVIKKAVKLGANLIICHEALFWNHGDKQDWLIESKNQTYFEKKKLLDETGVTIWRNHDYVHSGIPLTDGTYKDGIFWGFAKYLGWEKYWVNSENDDILPIVFNLPQTTGLQVANKLIETFNLNGARIEGNPETIIKKAVIPYHNLGDAKKEIRFIDKQNINLVIGLELIDFTLAEYIRDSSMLGKNKCIVTVGHFNTEEAGMRYMVNYIPKALQSDIPCYFVQSGDMYSYLKKTI</sequence>
<keyword evidence="4" id="KW-0479">Metal-binding</keyword>
<dbReference type="Gene3D" id="3.40.1390.30">
    <property type="entry name" value="NIF3 (NGG1p interacting factor 3)-like"/>
    <property type="match status" value="1"/>
</dbReference>
<dbReference type="PATRIC" id="fig|1423750.3.peg.2454"/>
<dbReference type="EMBL" id="AZGB01000030">
    <property type="protein sequence ID" value="KRM04009.1"/>
    <property type="molecule type" value="Genomic_DNA"/>
</dbReference>
<evidence type="ECO:0000256" key="4">
    <source>
        <dbReference type="PIRSR" id="PIRSR602678-1"/>
    </source>
</evidence>
<comment type="similarity">
    <text evidence="1">Belongs to the GTP cyclohydrolase I type 2/NIF3 family.</text>
</comment>
<comment type="subunit">
    <text evidence="2">Homohexamer.</text>
</comment>
<organism evidence="5 6">
    <name type="scientific">Liquorilactobacillus ghanensis DSM 18630</name>
    <dbReference type="NCBI Taxonomy" id="1423750"/>
    <lineage>
        <taxon>Bacteria</taxon>
        <taxon>Bacillati</taxon>
        <taxon>Bacillota</taxon>
        <taxon>Bacilli</taxon>
        <taxon>Lactobacillales</taxon>
        <taxon>Lactobacillaceae</taxon>
        <taxon>Liquorilactobacillus</taxon>
    </lineage>
</organism>
<proteinExistence type="inferred from homology"/>